<dbReference type="RefSeq" id="XP_007759083.1">
    <property type="nucleotide sequence ID" value="XM_007760893.1"/>
</dbReference>
<keyword evidence="3" id="KW-1185">Reference proteome</keyword>
<protein>
    <submittedName>
        <fullName evidence="2">Uncharacterized protein</fullName>
    </submittedName>
</protein>
<dbReference type="HOGENOM" id="CLU_1488870_0_0_1"/>
<evidence type="ECO:0000313" key="3">
    <source>
        <dbReference type="Proteomes" id="UP000019473"/>
    </source>
</evidence>
<dbReference type="GeneID" id="19181468"/>
<dbReference type="VEuPathDB" id="FungiDB:A1O7_06893"/>
<accession>W9WDE3</accession>
<evidence type="ECO:0000313" key="2">
    <source>
        <dbReference type="EMBL" id="EXJ56549.1"/>
    </source>
</evidence>
<dbReference type="STRING" id="1182544.W9WDE3"/>
<dbReference type="OrthoDB" id="7608935at2759"/>
<gene>
    <name evidence="2" type="ORF">A1O7_06893</name>
</gene>
<dbReference type="EMBL" id="AMGW01000005">
    <property type="protein sequence ID" value="EXJ56549.1"/>
    <property type="molecule type" value="Genomic_DNA"/>
</dbReference>
<organism evidence="2 3">
    <name type="scientific">Cladophialophora yegresii CBS 114405</name>
    <dbReference type="NCBI Taxonomy" id="1182544"/>
    <lineage>
        <taxon>Eukaryota</taxon>
        <taxon>Fungi</taxon>
        <taxon>Dikarya</taxon>
        <taxon>Ascomycota</taxon>
        <taxon>Pezizomycotina</taxon>
        <taxon>Eurotiomycetes</taxon>
        <taxon>Chaetothyriomycetidae</taxon>
        <taxon>Chaetothyriales</taxon>
        <taxon>Herpotrichiellaceae</taxon>
        <taxon>Cladophialophora</taxon>
    </lineage>
</organism>
<feature type="region of interest" description="Disordered" evidence="1">
    <location>
        <begin position="58"/>
        <end position="91"/>
    </location>
</feature>
<comment type="caution">
    <text evidence="2">The sequence shown here is derived from an EMBL/GenBank/DDBJ whole genome shotgun (WGS) entry which is preliminary data.</text>
</comment>
<feature type="region of interest" description="Disordered" evidence="1">
    <location>
        <begin position="1"/>
        <end position="39"/>
    </location>
</feature>
<reference evidence="2 3" key="1">
    <citation type="submission" date="2013-03" db="EMBL/GenBank/DDBJ databases">
        <title>The Genome Sequence of Cladophialophora yegresii CBS 114405.</title>
        <authorList>
            <consortium name="The Broad Institute Genomics Platform"/>
            <person name="Cuomo C."/>
            <person name="de Hoog S."/>
            <person name="Gorbushina A."/>
            <person name="Walker B."/>
            <person name="Young S.K."/>
            <person name="Zeng Q."/>
            <person name="Gargeya S."/>
            <person name="Fitzgerald M."/>
            <person name="Haas B."/>
            <person name="Abouelleil A."/>
            <person name="Allen A.W."/>
            <person name="Alvarado L."/>
            <person name="Arachchi H.M."/>
            <person name="Berlin A.M."/>
            <person name="Chapman S.B."/>
            <person name="Gainer-Dewar J."/>
            <person name="Goldberg J."/>
            <person name="Griggs A."/>
            <person name="Gujja S."/>
            <person name="Hansen M."/>
            <person name="Howarth C."/>
            <person name="Imamovic A."/>
            <person name="Ireland A."/>
            <person name="Larimer J."/>
            <person name="McCowan C."/>
            <person name="Murphy C."/>
            <person name="Pearson M."/>
            <person name="Poon T.W."/>
            <person name="Priest M."/>
            <person name="Roberts A."/>
            <person name="Saif S."/>
            <person name="Shea T."/>
            <person name="Sisk P."/>
            <person name="Sykes S."/>
            <person name="Wortman J."/>
            <person name="Nusbaum C."/>
            <person name="Birren B."/>
        </authorList>
    </citation>
    <scope>NUCLEOTIDE SEQUENCE [LARGE SCALE GENOMIC DNA]</scope>
    <source>
        <strain evidence="2 3">CBS 114405</strain>
    </source>
</reference>
<proteinExistence type="predicted"/>
<dbReference type="Proteomes" id="UP000019473">
    <property type="component" value="Unassembled WGS sequence"/>
</dbReference>
<sequence>MAANRGLRPEGLKIRGRAGLLSAGVPSSAQESDDTDEEGQFIKPAVKRPAVKILDVPIPPNFKLSEPKRPVQARTGAAFKPAEPQINVGNTPNRSILKEFIDELNSSRQKEGKGQVQLEYRENGPHIVDLARPARKSKPIGMDSEQKRVIWEWVKGGKKSGRTVASARSRPASRLGEAYLV</sequence>
<dbReference type="AlphaFoldDB" id="W9WDE3"/>
<name>W9WDE3_9EURO</name>
<evidence type="ECO:0000256" key="1">
    <source>
        <dbReference type="SAM" id="MobiDB-lite"/>
    </source>
</evidence>